<dbReference type="Proteomes" id="UP001589747">
    <property type="component" value="Unassembled WGS sequence"/>
</dbReference>
<dbReference type="CDD" id="cd04492">
    <property type="entry name" value="YhaM_OBF_like"/>
    <property type="match status" value="1"/>
</dbReference>
<sequence>MSTQPINSLTSGQGIEAVYLLKTATPKLTNATPAKEYLDIVLSDKTGEIEAKLWDVTAVQKEIFKAPMLVRIAGNVHTYNDKLQLRINRIAETDLLDGSNMIEFVRSAPEDPDHLVTVIKQTAGMIGHNDIRRIVLDCIERAGRRLETYPAAKAMHHAYNGGLAYHTKRMLELGEYLITQRPFLNADLLRAGIILHDIAKTEEMTAELGVVQEYSTRGKLIGHISLASNWIVDAASRLGIELDSEPVMLLQHMVLSHHNLGEWGSPVQPQTPESVALHLIDQLDAKLQAAEDALSALSEGEEWTPAVPSLERKALYRSGLTPSKVDVREVWD</sequence>
<reference evidence="3 4" key="1">
    <citation type="submission" date="2024-09" db="EMBL/GenBank/DDBJ databases">
        <authorList>
            <person name="Sun Q."/>
            <person name="Mori K."/>
        </authorList>
    </citation>
    <scope>NUCLEOTIDE SEQUENCE [LARGE SCALE GENOMIC DNA]</scope>
    <source>
        <strain evidence="3 4">TISTR 2452</strain>
    </source>
</reference>
<proteinExistence type="predicted"/>
<evidence type="ECO:0000313" key="4">
    <source>
        <dbReference type="Proteomes" id="UP001589747"/>
    </source>
</evidence>
<dbReference type="SMART" id="SM00471">
    <property type="entry name" value="HDc"/>
    <property type="match status" value="1"/>
</dbReference>
<organism evidence="3 4">
    <name type="scientific">Paenibacillus aurantiacus</name>
    <dbReference type="NCBI Taxonomy" id="1936118"/>
    <lineage>
        <taxon>Bacteria</taxon>
        <taxon>Bacillati</taxon>
        <taxon>Bacillota</taxon>
        <taxon>Bacilli</taxon>
        <taxon>Bacillales</taxon>
        <taxon>Paenibacillaceae</taxon>
        <taxon>Paenibacillus</taxon>
    </lineage>
</organism>
<dbReference type="PANTHER" id="PTHR37294:SF1">
    <property type="entry name" value="3'-5' EXORIBONUCLEASE YHAM"/>
    <property type="match status" value="1"/>
</dbReference>
<dbReference type="InterPro" id="IPR006674">
    <property type="entry name" value="HD_domain"/>
</dbReference>
<dbReference type="EMBL" id="JBHMDO010000047">
    <property type="protein sequence ID" value="MFB9330058.1"/>
    <property type="molecule type" value="Genomic_DNA"/>
</dbReference>
<gene>
    <name evidence="3" type="ORF">ACFFSY_29295</name>
</gene>
<comment type="caution">
    <text evidence="3">The sequence shown here is derived from an EMBL/GenBank/DDBJ whole genome shotgun (WGS) entry which is preliminary data.</text>
</comment>
<evidence type="ECO:0000256" key="1">
    <source>
        <dbReference type="ARBA" id="ARBA00022801"/>
    </source>
</evidence>
<protein>
    <submittedName>
        <fullName evidence="3">3'-5' exoribonuclease YhaM family protein</fullName>
    </submittedName>
</protein>
<dbReference type="Gene3D" id="1.10.3210.10">
    <property type="entry name" value="Hypothetical protein af1432"/>
    <property type="match status" value="1"/>
</dbReference>
<dbReference type="InterPro" id="IPR050798">
    <property type="entry name" value="YhaM_exoribonuc/phosphodiest"/>
</dbReference>
<dbReference type="PANTHER" id="PTHR37294">
    <property type="entry name" value="3'-5' EXORIBONUCLEASE YHAM"/>
    <property type="match status" value="1"/>
</dbReference>
<evidence type="ECO:0000313" key="3">
    <source>
        <dbReference type="EMBL" id="MFB9330058.1"/>
    </source>
</evidence>
<name>A0ABV5L052_9BACL</name>
<evidence type="ECO:0000259" key="2">
    <source>
        <dbReference type="SMART" id="SM00471"/>
    </source>
</evidence>
<dbReference type="SUPFAM" id="SSF50249">
    <property type="entry name" value="Nucleic acid-binding proteins"/>
    <property type="match status" value="1"/>
</dbReference>
<keyword evidence="1" id="KW-0378">Hydrolase</keyword>
<dbReference type="RefSeq" id="WP_377500890.1">
    <property type="nucleotide sequence ID" value="NZ_JBHMDO010000047.1"/>
</dbReference>
<dbReference type="Gene3D" id="2.40.50.140">
    <property type="entry name" value="Nucleic acid-binding proteins"/>
    <property type="match status" value="1"/>
</dbReference>
<keyword evidence="4" id="KW-1185">Reference proteome</keyword>
<dbReference type="Pfam" id="PF01966">
    <property type="entry name" value="HD"/>
    <property type="match status" value="1"/>
</dbReference>
<dbReference type="CDD" id="cd00077">
    <property type="entry name" value="HDc"/>
    <property type="match status" value="1"/>
</dbReference>
<accession>A0ABV5L052</accession>
<feature type="domain" description="HD/PDEase" evidence="2">
    <location>
        <begin position="159"/>
        <end position="295"/>
    </location>
</feature>
<dbReference type="InterPro" id="IPR003607">
    <property type="entry name" value="HD/PDEase_dom"/>
</dbReference>
<dbReference type="SUPFAM" id="SSF109604">
    <property type="entry name" value="HD-domain/PDEase-like"/>
    <property type="match status" value="1"/>
</dbReference>
<dbReference type="InterPro" id="IPR012340">
    <property type="entry name" value="NA-bd_OB-fold"/>
</dbReference>